<evidence type="ECO:0000313" key="2">
    <source>
        <dbReference type="Proteomes" id="UP000764837"/>
    </source>
</evidence>
<sequence>MQDLLAIVQTSSRRPYEVCRHEKQLTSMDLTEDPA</sequence>
<name>A0ABS2M491_9ACTN</name>
<protein>
    <submittedName>
        <fullName evidence="1">Uncharacterized protein</fullName>
    </submittedName>
</protein>
<gene>
    <name evidence="1" type="ORF">JOD64_006378</name>
</gene>
<comment type="caution">
    <text evidence="1">The sequence shown here is derived from an EMBL/GenBank/DDBJ whole genome shotgun (WGS) entry which is preliminary data.</text>
</comment>
<dbReference type="EMBL" id="JAFBBP010000001">
    <property type="protein sequence ID" value="MBM7495156.1"/>
    <property type="molecule type" value="Genomic_DNA"/>
</dbReference>
<proteinExistence type="predicted"/>
<organism evidence="1 2">
    <name type="scientific">Micromonospora luteifusca</name>
    <dbReference type="NCBI Taxonomy" id="709860"/>
    <lineage>
        <taxon>Bacteria</taxon>
        <taxon>Bacillati</taxon>
        <taxon>Actinomycetota</taxon>
        <taxon>Actinomycetes</taxon>
        <taxon>Micromonosporales</taxon>
        <taxon>Micromonosporaceae</taxon>
        <taxon>Micromonospora</taxon>
    </lineage>
</organism>
<accession>A0ABS2M491</accession>
<reference evidence="1 2" key="1">
    <citation type="submission" date="2021-01" db="EMBL/GenBank/DDBJ databases">
        <title>Sequencing the genomes of 1000 actinobacteria strains.</title>
        <authorList>
            <person name="Klenk H.-P."/>
        </authorList>
    </citation>
    <scope>NUCLEOTIDE SEQUENCE [LARGE SCALE GENOMIC DNA]</scope>
    <source>
        <strain evidence="1 2">DSM 100204</strain>
    </source>
</reference>
<keyword evidence="2" id="KW-1185">Reference proteome</keyword>
<evidence type="ECO:0000313" key="1">
    <source>
        <dbReference type="EMBL" id="MBM7495156.1"/>
    </source>
</evidence>
<dbReference type="Proteomes" id="UP000764837">
    <property type="component" value="Unassembled WGS sequence"/>
</dbReference>